<dbReference type="Proteomes" id="UP000013520">
    <property type="component" value="Chromosome"/>
</dbReference>
<accession>R4KKM2</accession>
<gene>
    <name evidence="2" type="ORF">Desgi_2723</name>
</gene>
<dbReference type="KEGG" id="dgi:Desgi_2723"/>
<dbReference type="EMBL" id="CP003273">
    <property type="protein sequence ID" value="AGL02127.1"/>
    <property type="molecule type" value="Genomic_DNA"/>
</dbReference>
<dbReference type="HOGENOM" id="CLU_091283_0_1_9"/>
<dbReference type="Pfam" id="PF09719">
    <property type="entry name" value="C_GCAxxG_C_C"/>
    <property type="match status" value="1"/>
</dbReference>
<keyword evidence="3" id="KW-1185">Reference proteome</keyword>
<dbReference type="AlphaFoldDB" id="R4KKM2"/>
<organism evidence="2 3">
    <name type="scientific">Desulfoscipio gibsoniae DSM 7213</name>
    <dbReference type="NCBI Taxonomy" id="767817"/>
    <lineage>
        <taxon>Bacteria</taxon>
        <taxon>Bacillati</taxon>
        <taxon>Bacillota</taxon>
        <taxon>Clostridia</taxon>
        <taxon>Eubacteriales</taxon>
        <taxon>Desulfallaceae</taxon>
        <taxon>Desulfoscipio</taxon>
    </lineage>
</organism>
<proteinExistence type="predicted"/>
<evidence type="ECO:0000313" key="3">
    <source>
        <dbReference type="Proteomes" id="UP000013520"/>
    </source>
</evidence>
<evidence type="ECO:0000313" key="2">
    <source>
        <dbReference type="EMBL" id="AGL02127.1"/>
    </source>
</evidence>
<dbReference type="RefSeq" id="WP_006521858.1">
    <property type="nucleotide sequence ID" value="NC_021184.1"/>
</dbReference>
<feature type="transmembrane region" description="Helical" evidence="1">
    <location>
        <begin position="53"/>
        <end position="74"/>
    </location>
</feature>
<dbReference type="STRING" id="767817.Desgi_2723"/>
<dbReference type="OrthoDB" id="1624765at2"/>
<evidence type="ECO:0000256" key="1">
    <source>
        <dbReference type="SAM" id="Phobius"/>
    </source>
</evidence>
<keyword evidence="1" id="KW-0812">Transmembrane</keyword>
<sequence>MDKDLAIQMRNKAGQNFKDGHNCAESIFLAFRELVAPEVDPGLVKMFTAFGGGLGHAGCMCGALAASAAVLSLLKGRTGTDMQDRDVCYRLSRELHDRFEQKYGATCCRVLNPHEIDSREHMVNCLKITGNTAKLLTEYLIDKDLLPRGK</sequence>
<dbReference type="InterPro" id="IPR036280">
    <property type="entry name" value="Multihaem_cyt_sf"/>
</dbReference>
<name>R4KKM2_9FIRM</name>
<keyword evidence="1" id="KW-1133">Transmembrane helix</keyword>
<dbReference type="SUPFAM" id="SSF48695">
    <property type="entry name" value="Multiheme cytochromes"/>
    <property type="match status" value="1"/>
</dbReference>
<dbReference type="eggNOG" id="COG1433">
    <property type="taxonomic scope" value="Bacteria"/>
</dbReference>
<reference evidence="2 3" key="1">
    <citation type="submission" date="2012-01" db="EMBL/GenBank/DDBJ databases">
        <title>Complete sequence of Desulfotomaculum gibsoniae DSM 7213.</title>
        <authorList>
            <consortium name="US DOE Joint Genome Institute"/>
            <person name="Lucas S."/>
            <person name="Han J."/>
            <person name="Lapidus A."/>
            <person name="Cheng J.-F."/>
            <person name="Goodwin L."/>
            <person name="Pitluck S."/>
            <person name="Peters L."/>
            <person name="Ovchinnikova G."/>
            <person name="Teshima H."/>
            <person name="Detter J.C."/>
            <person name="Han C."/>
            <person name="Tapia R."/>
            <person name="Land M."/>
            <person name="Hauser L."/>
            <person name="Kyrpides N."/>
            <person name="Ivanova N."/>
            <person name="Pagani I."/>
            <person name="Parshina S."/>
            <person name="Plugge C."/>
            <person name="Muyzer G."/>
            <person name="Kuever J."/>
            <person name="Ivanova A."/>
            <person name="Nazina T."/>
            <person name="Klenk H.-P."/>
            <person name="Brambilla E."/>
            <person name="Spring S."/>
            <person name="Stams A.F."/>
            <person name="Woyke T."/>
        </authorList>
    </citation>
    <scope>NUCLEOTIDE SEQUENCE [LARGE SCALE GENOMIC DNA]</scope>
    <source>
        <strain evidence="2 3">DSM 7213</strain>
    </source>
</reference>
<protein>
    <submittedName>
        <fullName evidence="2">C_GCAxxG_C_C family probable redox protein</fullName>
    </submittedName>
</protein>
<dbReference type="NCBIfam" id="TIGR01909">
    <property type="entry name" value="C_GCAxxG_C_C"/>
    <property type="match status" value="1"/>
</dbReference>
<keyword evidence="1" id="KW-0472">Membrane</keyword>
<dbReference type="InterPro" id="IPR010181">
    <property type="entry name" value="CGCAxxGCC_motif"/>
</dbReference>